<reference evidence="1 2" key="1">
    <citation type="journal article" date="2019" name="Int. J. Syst. Evol. Microbiol.">
        <title>The Global Catalogue of Microorganisms (GCM) 10K type strain sequencing project: providing services to taxonomists for standard genome sequencing and annotation.</title>
        <authorList>
            <consortium name="The Broad Institute Genomics Platform"/>
            <consortium name="The Broad Institute Genome Sequencing Center for Infectious Disease"/>
            <person name="Wu L."/>
            <person name="Ma J."/>
        </authorList>
    </citation>
    <scope>NUCLEOTIDE SEQUENCE [LARGE SCALE GENOMIC DNA]</scope>
    <source>
        <strain evidence="1 2">XZYJT29</strain>
    </source>
</reference>
<dbReference type="RefSeq" id="WP_274324212.1">
    <property type="nucleotide sequence ID" value="NZ_CP118158.1"/>
</dbReference>
<dbReference type="Proteomes" id="UP001596432">
    <property type="component" value="Unassembled WGS sequence"/>
</dbReference>
<name>A0ABD5XZR8_9EURY</name>
<proteinExistence type="predicted"/>
<comment type="caution">
    <text evidence="1">The sequence shown here is derived from an EMBL/GenBank/DDBJ whole genome shotgun (WGS) entry which is preliminary data.</text>
</comment>
<dbReference type="GeneID" id="78818835"/>
<dbReference type="EMBL" id="JBHTAS010000001">
    <property type="protein sequence ID" value="MFC7138595.1"/>
    <property type="molecule type" value="Genomic_DNA"/>
</dbReference>
<keyword evidence="2" id="KW-1185">Reference proteome</keyword>
<protein>
    <submittedName>
        <fullName evidence="1">Uncharacterized protein</fullName>
    </submittedName>
</protein>
<organism evidence="1 2">
    <name type="scientific">Halosimplex aquaticum</name>
    <dbReference type="NCBI Taxonomy" id="3026162"/>
    <lineage>
        <taxon>Archaea</taxon>
        <taxon>Methanobacteriati</taxon>
        <taxon>Methanobacteriota</taxon>
        <taxon>Stenosarchaea group</taxon>
        <taxon>Halobacteria</taxon>
        <taxon>Halobacteriales</taxon>
        <taxon>Haloarculaceae</taxon>
        <taxon>Halosimplex</taxon>
    </lineage>
</organism>
<sequence length="173" mass="17873">MRHELLTLAVAATLALGAGGVVAAAMTDSPTEAPASAGPSAVAPPANYTVDTVDPDGNLSETVVEDAWRTAWSSAEVREHFDDGEPVRFDVWAPVSDDDEVSVWVARNETAPTRVVADVDPSTGSVIDVGEPEVRTANESVHVEVTETAIESAGNGTFEVEVGTATDAAENAA</sequence>
<evidence type="ECO:0000313" key="1">
    <source>
        <dbReference type="EMBL" id="MFC7138595.1"/>
    </source>
</evidence>
<dbReference type="AlphaFoldDB" id="A0ABD5XZR8"/>
<evidence type="ECO:0000313" key="2">
    <source>
        <dbReference type="Proteomes" id="UP001596432"/>
    </source>
</evidence>
<accession>A0ABD5XZR8</accession>
<gene>
    <name evidence="1" type="ORF">ACFQMA_01940</name>
</gene>